<gene>
    <name evidence="1" type="ORF">AK812_SmicGene32533</name>
</gene>
<dbReference type="EMBL" id="LSRX01000920">
    <property type="protein sequence ID" value="OLP86346.1"/>
    <property type="molecule type" value="Genomic_DNA"/>
</dbReference>
<dbReference type="AlphaFoldDB" id="A0A1Q9CTU2"/>
<dbReference type="OMA" id="ANDAKHR"/>
<evidence type="ECO:0000313" key="2">
    <source>
        <dbReference type="Proteomes" id="UP000186817"/>
    </source>
</evidence>
<reference evidence="1 2" key="1">
    <citation type="submission" date="2016-02" db="EMBL/GenBank/DDBJ databases">
        <title>Genome analysis of coral dinoflagellate symbionts highlights evolutionary adaptations to a symbiotic lifestyle.</title>
        <authorList>
            <person name="Aranda M."/>
            <person name="Li Y."/>
            <person name="Liew Y.J."/>
            <person name="Baumgarten S."/>
            <person name="Simakov O."/>
            <person name="Wilson M."/>
            <person name="Piel J."/>
            <person name="Ashoor H."/>
            <person name="Bougouffa S."/>
            <person name="Bajic V.B."/>
            <person name="Ryu T."/>
            <person name="Ravasi T."/>
            <person name="Bayer T."/>
            <person name="Micklem G."/>
            <person name="Kim H."/>
            <person name="Bhak J."/>
            <person name="Lajeunesse T.C."/>
            <person name="Voolstra C.R."/>
        </authorList>
    </citation>
    <scope>NUCLEOTIDE SEQUENCE [LARGE SCALE GENOMIC DNA]</scope>
    <source>
        <strain evidence="1 2">CCMP2467</strain>
    </source>
</reference>
<organism evidence="1 2">
    <name type="scientific">Symbiodinium microadriaticum</name>
    <name type="common">Dinoflagellate</name>
    <name type="synonym">Zooxanthella microadriatica</name>
    <dbReference type="NCBI Taxonomy" id="2951"/>
    <lineage>
        <taxon>Eukaryota</taxon>
        <taxon>Sar</taxon>
        <taxon>Alveolata</taxon>
        <taxon>Dinophyceae</taxon>
        <taxon>Suessiales</taxon>
        <taxon>Symbiodiniaceae</taxon>
        <taxon>Symbiodinium</taxon>
    </lineage>
</organism>
<evidence type="ECO:0000313" key="1">
    <source>
        <dbReference type="EMBL" id="OLP86346.1"/>
    </source>
</evidence>
<sequence length="211" mass="23713">MSATPPLPPAFGPPVRSGLGSFSTETCSTKVTEATTKLFDCLARASLTDTDETSSLISRCGCYNSLKASTEECEDVLRVNKGAVLRDFFEAQADEKTMAYCKQLWSEWDFRDQVHWWESSELRLCIFLVVVVLLVTCLWIYRDVVQDIVIDREEAVEDAVQDVKVALHDVGDRCRKLTEEDLPLPLLGLGHDEAKNKNNREVDPDDETGFC</sequence>
<keyword evidence="2" id="KW-1185">Reference proteome</keyword>
<protein>
    <submittedName>
        <fullName evidence="1">Uncharacterized protein</fullName>
    </submittedName>
</protein>
<dbReference type="OrthoDB" id="423174at2759"/>
<proteinExistence type="predicted"/>
<comment type="caution">
    <text evidence="1">The sequence shown here is derived from an EMBL/GenBank/DDBJ whole genome shotgun (WGS) entry which is preliminary data.</text>
</comment>
<name>A0A1Q9CTU2_SYMMI</name>
<dbReference type="Proteomes" id="UP000186817">
    <property type="component" value="Unassembled WGS sequence"/>
</dbReference>
<accession>A0A1Q9CTU2</accession>